<evidence type="ECO:0000313" key="5">
    <source>
        <dbReference type="Proteomes" id="UP000094068"/>
    </source>
</evidence>
<evidence type="ECO:0000256" key="1">
    <source>
        <dbReference type="SAM" id="MobiDB-lite"/>
    </source>
</evidence>
<keyword evidence="2" id="KW-0812">Transmembrane</keyword>
<evidence type="ECO:0008006" key="6">
    <source>
        <dbReference type="Google" id="ProtNLM"/>
    </source>
</evidence>
<sequence length="118" mass="12596">MKKRWFFVSLLFMVFSLGVLGAKQVDASAVNAESQGGIVLRIKGKTGTTDSDSSIKDGGTNNGGKPNVTHGQQTGISGKDLSLPKMSTVIKSGLSVIGLLILLSTSVIWYQNKRNKRI</sequence>
<comment type="caution">
    <text evidence="4">The sequence shown here is derived from an EMBL/GenBank/DDBJ whole genome shotgun (WGS) entry which is preliminary data.</text>
</comment>
<proteinExistence type="predicted"/>
<gene>
    <name evidence="4" type="ORF">BCR21_04655</name>
</gene>
<name>A0A1E5GNL1_9ENTE</name>
<protein>
    <recommendedName>
        <fullName evidence="6">Gram-positive cocci surface proteins LPxTG domain-containing protein</fullName>
    </recommendedName>
</protein>
<dbReference type="AlphaFoldDB" id="A0A1E5GNL1"/>
<organism evidence="4 5">
    <name type="scientific">Enterococcus ureasiticus</name>
    <dbReference type="NCBI Taxonomy" id="903984"/>
    <lineage>
        <taxon>Bacteria</taxon>
        <taxon>Bacillati</taxon>
        <taxon>Bacillota</taxon>
        <taxon>Bacilli</taxon>
        <taxon>Lactobacillales</taxon>
        <taxon>Enterococcaceae</taxon>
        <taxon>Enterococcus</taxon>
    </lineage>
</organism>
<reference evidence="5" key="1">
    <citation type="submission" date="2016-09" db="EMBL/GenBank/DDBJ databases">
        <authorList>
            <person name="Gulvik C.A."/>
        </authorList>
    </citation>
    <scope>NUCLEOTIDE SEQUENCE [LARGE SCALE GENOMIC DNA]</scope>
    <source>
        <strain evidence="5">DSM 23328</strain>
    </source>
</reference>
<dbReference type="RefSeq" id="WP_069645326.1">
    <property type="nucleotide sequence ID" value="NZ_MIJZ01000001.1"/>
</dbReference>
<keyword evidence="3" id="KW-0732">Signal</keyword>
<feature type="signal peptide" evidence="3">
    <location>
        <begin position="1"/>
        <end position="21"/>
    </location>
</feature>
<feature type="chain" id="PRO_5038770132" description="Gram-positive cocci surface proteins LPxTG domain-containing protein" evidence="3">
    <location>
        <begin position="22"/>
        <end position="118"/>
    </location>
</feature>
<feature type="transmembrane region" description="Helical" evidence="2">
    <location>
        <begin position="89"/>
        <end position="110"/>
    </location>
</feature>
<keyword evidence="2" id="KW-0472">Membrane</keyword>
<feature type="region of interest" description="Disordered" evidence="1">
    <location>
        <begin position="44"/>
        <end position="79"/>
    </location>
</feature>
<dbReference type="STRING" id="903984.BCR21_04655"/>
<evidence type="ECO:0000256" key="3">
    <source>
        <dbReference type="SAM" id="SignalP"/>
    </source>
</evidence>
<dbReference type="Proteomes" id="UP000094068">
    <property type="component" value="Unassembled WGS sequence"/>
</dbReference>
<keyword evidence="2" id="KW-1133">Transmembrane helix</keyword>
<accession>A0A1E5GNL1</accession>
<dbReference type="EMBL" id="MIJZ01000001">
    <property type="protein sequence ID" value="OEG14286.1"/>
    <property type="molecule type" value="Genomic_DNA"/>
</dbReference>
<evidence type="ECO:0000256" key="2">
    <source>
        <dbReference type="SAM" id="Phobius"/>
    </source>
</evidence>
<evidence type="ECO:0000313" key="4">
    <source>
        <dbReference type="EMBL" id="OEG14286.1"/>
    </source>
</evidence>
<keyword evidence="5" id="KW-1185">Reference proteome</keyword>